<evidence type="ECO:0000313" key="13">
    <source>
        <dbReference type="Proteomes" id="UP000627538"/>
    </source>
</evidence>
<sequence length="468" mass="49800">MTDSRKQADNSQPDAKLARAQKDFAERYSRAYSGEKSRSGDLRSPFPDHYEDLNFPYSDSPTDYESTGLWGRIKGALANDIVAGLLLIVLAVLALIVANSPIREAYFALSHAEIGISAINLKMSVAHWAQDGVLVLFFFVVGLELKQEFVNGSLRDPRTAAMPIIAALFGMAGPALIYCLVTALTGDSAWHGWAIPTATDIAFAVAILQIFGRGMPLAARTFLLTLAVADDLGGIIVIALFYSSGEIAPLLINLALAIVAAVVFSLVVRRGIVAWWILLPIGVVCWYFMHASGIHATIAGVLLGMVVPASRVGNDHEPMTERLTEAVNPFSAGLAVPIFAFFAAGVDIIDSPGGPSAMLTNPVTLSVALALPIGKFLGIFGSVTFMYALTPLTLGKGVKLRDIMPISFVAGIGFTVALLLSHLAFTGDETRTQAGSLGVVLGTFLSTIIGAILLTLRVRRIRAEAETE</sequence>
<name>A0A8I0GHA3_9ACTO</name>
<dbReference type="PANTHER" id="PTHR30341">
    <property type="entry name" value="SODIUM ION/PROTON ANTIPORTER NHAA-RELATED"/>
    <property type="match status" value="1"/>
</dbReference>
<keyword evidence="4 11" id="KW-1003">Cell membrane</keyword>
<organism evidence="12 13">
    <name type="scientific">Nanchangia anserum</name>
    <dbReference type="NCBI Taxonomy" id="2692125"/>
    <lineage>
        <taxon>Bacteria</taxon>
        <taxon>Bacillati</taxon>
        <taxon>Actinomycetota</taxon>
        <taxon>Actinomycetes</taxon>
        <taxon>Actinomycetales</taxon>
        <taxon>Actinomycetaceae</taxon>
        <taxon>Nanchangia</taxon>
    </lineage>
</organism>
<evidence type="ECO:0000256" key="3">
    <source>
        <dbReference type="ARBA" id="ARBA00022449"/>
    </source>
</evidence>
<dbReference type="PANTHER" id="PTHR30341:SF0">
    <property type="entry name" value="NA(+)_H(+) ANTIPORTER NHAA"/>
    <property type="match status" value="1"/>
</dbReference>
<evidence type="ECO:0000256" key="10">
    <source>
        <dbReference type="ARBA" id="ARBA00023201"/>
    </source>
</evidence>
<dbReference type="HAMAP" id="MF_01844">
    <property type="entry name" value="NhaA"/>
    <property type="match status" value="1"/>
</dbReference>
<reference evidence="12 13" key="1">
    <citation type="submission" date="2020-08" db="EMBL/GenBank/DDBJ databases">
        <title>Winkia gen. nov., sp. nov., isolated from faeces of the Anser albifrons in China.</title>
        <authorList>
            <person name="Liu Q."/>
        </authorList>
    </citation>
    <scope>NUCLEOTIDE SEQUENCE [LARGE SCALE GENOMIC DNA]</scope>
    <source>
        <strain evidence="12 13">C62</strain>
    </source>
</reference>
<keyword evidence="6 11" id="KW-1133">Transmembrane helix</keyword>
<evidence type="ECO:0000256" key="7">
    <source>
        <dbReference type="ARBA" id="ARBA00023053"/>
    </source>
</evidence>
<dbReference type="GO" id="GO:0015385">
    <property type="term" value="F:sodium:proton antiporter activity"/>
    <property type="evidence" value="ECO:0007669"/>
    <property type="project" value="UniProtKB-UniRule"/>
</dbReference>
<dbReference type="InterPro" id="IPR023171">
    <property type="entry name" value="Na/H_antiporter_dom_sf"/>
</dbReference>
<comment type="subcellular location">
    <subcellularLocation>
        <location evidence="1">Cell inner membrane</location>
        <topology evidence="1">Multi-pass membrane protein</topology>
    </subcellularLocation>
    <subcellularLocation>
        <location evidence="11">Cell membrane</location>
        <topology evidence="11">Multi-pass membrane protein</topology>
    </subcellularLocation>
</comment>
<gene>
    <name evidence="11 12" type="primary">nhaA</name>
    <name evidence="12" type="ORF">H8R10_07025</name>
</gene>
<keyword evidence="10 11" id="KW-0739">Sodium transport</keyword>
<dbReference type="EMBL" id="JACRUO010000002">
    <property type="protein sequence ID" value="MBD3689974.1"/>
    <property type="molecule type" value="Genomic_DNA"/>
</dbReference>
<protein>
    <recommendedName>
        <fullName evidence="11">Na(+)/H(+) antiporter NhaA</fullName>
    </recommendedName>
    <alternativeName>
        <fullName evidence="11">Sodium/proton antiporter NhaA</fullName>
    </alternativeName>
</protein>
<feature type="transmembrane region" description="Helical" evidence="11">
    <location>
        <begin position="125"/>
        <end position="143"/>
    </location>
</feature>
<feature type="transmembrane region" description="Helical" evidence="11">
    <location>
        <begin position="369"/>
        <end position="394"/>
    </location>
</feature>
<dbReference type="GO" id="GO:0006885">
    <property type="term" value="P:regulation of pH"/>
    <property type="evidence" value="ECO:0007669"/>
    <property type="project" value="UniProtKB-UniRule"/>
</dbReference>
<keyword evidence="7 11" id="KW-0915">Sodium</keyword>
<keyword evidence="9 11" id="KW-0472">Membrane</keyword>
<evidence type="ECO:0000313" key="12">
    <source>
        <dbReference type="EMBL" id="MBD3689974.1"/>
    </source>
</evidence>
<feature type="transmembrane region" description="Helical" evidence="11">
    <location>
        <begin position="223"/>
        <end position="242"/>
    </location>
</feature>
<feature type="transmembrane region" description="Helical" evidence="11">
    <location>
        <begin position="406"/>
        <end position="425"/>
    </location>
</feature>
<feature type="transmembrane region" description="Helical" evidence="11">
    <location>
        <begin position="437"/>
        <end position="456"/>
    </location>
</feature>
<evidence type="ECO:0000256" key="2">
    <source>
        <dbReference type="ARBA" id="ARBA00022448"/>
    </source>
</evidence>
<evidence type="ECO:0000256" key="6">
    <source>
        <dbReference type="ARBA" id="ARBA00022989"/>
    </source>
</evidence>
<dbReference type="InterPro" id="IPR004670">
    <property type="entry name" value="NhaA"/>
</dbReference>
<keyword evidence="5 11" id="KW-0812">Transmembrane</keyword>
<feature type="transmembrane region" description="Helical" evidence="11">
    <location>
        <begin position="248"/>
        <end position="267"/>
    </location>
</feature>
<evidence type="ECO:0000256" key="11">
    <source>
        <dbReference type="HAMAP-Rule" id="MF_01844"/>
    </source>
</evidence>
<feature type="transmembrane region" description="Helical" evidence="11">
    <location>
        <begin position="272"/>
        <end position="289"/>
    </location>
</feature>
<feature type="transmembrane region" description="Helical" evidence="11">
    <location>
        <begin position="295"/>
        <end position="314"/>
    </location>
</feature>
<evidence type="ECO:0000256" key="5">
    <source>
        <dbReference type="ARBA" id="ARBA00022692"/>
    </source>
</evidence>
<feature type="transmembrane region" description="Helical" evidence="11">
    <location>
        <begin position="326"/>
        <end position="349"/>
    </location>
</feature>
<evidence type="ECO:0000256" key="8">
    <source>
        <dbReference type="ARBA" id="ARBA00023065"/>
    </source>
</evidence>
<dbReference type="AlphaFoldDB" id="A0A8I0GHA3"/>
<feature type="transmembrane region" description="Helical" evidence="11">
    <location>
        <begin position="81"/>
        <end position="102"/>
    </location>
</feature>
<keyword evidence="2 11" id="KW-0813">Transport</keyword>
<comment type="similarity">
    <text evidence="11">Belongs to the NhaA Na(+)/H(+) (TC 2.A.33) antiporter family.</text>
</comment>
<evidence type="ECO:0000256" key="9">
    <source>
        <dbReference type="ARBA" id="ARBA00023136"/>
    </source>
</evidence>
<dbReference type="NCBIfam" id="TIGR00773">
    <property type="entry name" value="NhaA"/>
    <property type="match status" value="1"/>
</dbReference>
<keyword evidence="3 11" id="KW-0050">Antiport</keyword>
<evidence type="ECO:0000256" key="1">
    <source>
        <dbReference type="ARBA" id="ARBA00004429"/>
    </source>
</evidence>
<accession>A0A8I0GHA3</accession>
<comment type="catalytic activity">
    <reaction evidence="11">
        <text>Na(+)(in) + 2 H(+)(out) = Na(+)(out) + 2 H(+)(in)</text>
        <dbReference type="Rhea" id="RHEA:29251"/>
        <dbReference type="ChEBI" id="CHEBI:15378"/>
        <dbReference type="ChEBI" id="CHEBI:29101"/>
    </reaction>
</comment>
<proteinExistence type="inferred from homology"/>
<keyword evidence="13" id="KW-1185">Reference proteome</keyword>
<dbReference type="GO" id="GO:0005886">
    <property type="term" value="C:plasma membrane"/>
    <property type="evidence" value="ECO:0007669"/>
    <property type="project" value="UniProtKB-SubCell"/>
</dbReference>
<dbReference type="Proteomes" id="UP000627538">
    <property type="component" value="Unassembled WGS sequence"/>
</dbReference>
<dbReference type="RefSeq" id="WP_191072085.1">
    <property type="nucleotide sequence ID" value="NZ_CP060506.1"/>
</dbReference>
<comment type="function">
    <text evidence="11">Na(+)/H(+) antiporter that extrudes sodium in exchange for external protons.</text>
</comment>
<evidence type="ECO:0000256" key="4">
    <source>
        <dbReference type="ARBA" id="ARBA00022475"/>
    </source>
</evidence>
<comment type="caution">
    <text evidence="12">The sequence shown here is derived from an EMBL/GenBank/DDBJ whole genome shotgun (WGS) entry which is preliminary data.</text>
</comment>
<feature type="transmembrane region" description="Helical" evidence="11">
    <location>
        <begin position="164"/>
        <end position="184"/>
    </location>
</feature>
<keyword evidence="8 11" id="KW-0406">Ion transport</keyword>
<feature type="transmembrane region" description="Helical" evidence="11">
    <location>
        <begin position="190"/>
        <end position="211"/>
    </location>
</feature>
<dbReference type="Pfam" id="PF06965">
    <property type="entry name" value="Na_H_antiport_1"/>
    <property type="match status" value="1"/>
</dbReference>
<dbReference type="Gene3D" id="1.20.1530.10">
    <property type="entry name" value="Na+/H+ antiporter like domain"/>
    <property type="match status" value="1"/>
</dbReference>